<dbReference type="PANTHER" id="PTHR43133:SF46">
    <property type="entry name" value="RNA POLYMERASE SIGMA-70 FACTOR ECF SUBFAMILY"/>
    <property type="match status" value="1"/>
</dbReference>
<keyword evidence="2" id="KW-0805">Transcription regulation</keyword>
<dbReference type="Pfam" id="PF08281">
    <property type="entry name" value="Sigma70_r4_2"/>
    <property type="match status" value="1"/>
</dbReference>
<comment type="similarity">
    <text evidence="1">Belongs to the sigma-70 factor family. ECF subfamily.</text>
</comment>
<sequence>MKILNDTQIMELLIVGNKEALELLFKKYYKLLIVSAFYILKDEMEAEDMVQAFFVDFWERKLFNNINSSLKAYLTTAIRNRCLKAIEKETQRQKKLADYQYTVSEIEEEQEVTVCEINVDEIMADLSVQRFQAVTLVHYQNKKYKEAAYEMGISINSLKTHLKLAIKTMRDGIKTIR</sequence>
<gene>
    <name evidence="7" type="ORF">FSB76_12750</name>
</gene>
<keyword evidence="3" id="KW-0731">Sigma factor</keyword>
<dbReference type="Proteomes" id="UP000321362">
    <property type="component" value="Chromosome"/>
</dbReference>
<dbReference type="InterPro" id="IPR013249">
    <property type="entry name" value="RNA_pol_sigma70_r4_t2"/>
</dbReference>
<dbReference type="InterPro" id="IPR039425">
    <property type="entry name" value="RNA_pol_sigma-70-like"/>
</dbReference>
<dbReference type="RefSeq" id="WP_147053941.1">
    <property type="nucleotide sequence ID" value="NZ_CP042437.1"/>
</dbReference>
<dbReference type="AlphaFoldDB" id="A0A5B8W1J7"/>
<evidence type="ECO:0000256" key="2">
    <source>
        <dbReference type="ARBA" id="ARBA00023015"/>
    </source>
</evidence>
<dbReference type="Gene3D" id="1.10.10.10">
    <property type="entry name" value="Winged helix-like DNA-binding domain superfamily/Winged helix DNA-binding domain"/>
    <property type="match status" value="1"/>
</dbReference>
<dbReference type="InterPro" id="IPR013325">
    <property type="entry name" value="RNA_pol_sigma_r2"/>
</dbReference>
<dbReference type="NCBIfam" id="TIGR02937">
    <property type="entry name" value="sigma70-ECF"/>
    <property type="match status" value="1"/>
</dbReference>
<reference evidence="7 8" key="1">
    <citation type="journal article" date="2013" name="J. Microbiol.">
        <title>Mucilaginibacter ginsenosidivorax sp. nov., with ginsenoside converting activity isolated from sediment.</title>
        <authorList>
            <person name="Kim J.K."/>
            <person name="Choi T.E."/>
            <person name="Liu Q.M."/>
            <person name="Park H.Y."/>
            <person name="Yi T.H."/>
            <person name="Yoon M.H."/>
            <person name="Kim S.C."/>
            <person name="Im W.T."/>
        </authorList>
    </citation>
    <scope>NUCLEOTIDE SEQUENCE [LARGE SCALE GENOMIC DNA]</scope>
    <source>
        <strain evidence="7 8">KHI28</strain>
    </source>
</reference>
<evidence type="ECO:0000256" key="3">
    <source>
        <dbReference type="ARBA" id="ARBA00023082"/>
    </source>
</evidence>
<evidence type="ECO:0000313" key="8">
    <source>
        <dbReference type="Proteomes" id="UP000321362"/>
    </source>
</evidence>
<evidence type="ECO:0000259" key="5">
    <source>
        <dbReference type="Pfam" id="PF04542"/>
    </source>
</evidence>
<evidence type="ECO:0000259" key="6">
    <source>
        <dbReference type="Pfam" id="PF08281"/>
    </source>
</evidence>
<dbReference type="EMBL" id="CP042437">
    <property type="protein sequence ID" value="QEC76772.1"/>
    <property type="molecule type" value="Genomic_DNA"/>
</dbReference>
<evidence type="ECO:0000313" key="7">
    <source>
        <dbReference type="EMBL" id="QEC76772.1"/>
    </source>
</evidence>
<dbReference type="InterPro" id="IPR013324">
    <property type="entry name" value="RNA_pol_sigma_r3/r4-like"/>
</dbReference>
<protein>
    <submittedName>
        <fullName evidence="7">Sigma-70 family RNA polymerase sigma factor</fullName>
    </submittedName>
</protein>
<dbReference type="InterPro" id="IPR036388">
    <property type="entry name" value="WH-like_DNA-bd_sf"/>
</dbReference>
<dbReference type="Gene3D" id="1.10.1740.10">
    <property type="match status" value="1"/>
</dbReference>
<dbReference type="KEGG" id="mgk:FSB76_12750"/>
<evidence type="ECO:0000256" key="1">
    <source>
        <dbReference type="ARBA" id="ARBA00010641"/>
    </source>
</evidence>
<dbReference type="GO" id="GO:0006352">
    <property type="term" value="P:DNA-templated transcription initiation"/>
    <property type="evidence" value="ECO:0007669"/>
    <property type="project" value="InterPro"/>
</dbReference>
<feature type="domain" description="RNA polymerase sigma-70 region 2" evidence="5">
    <location>
        <begin position="24"/>
        <end position="90"/>
    </location>
</feature>
<name>A0A5B8W1J7_9SPHI</name>
<dbReference type="PANTHER" id="PTHR43133">
    <property type="entry name" value="RNA POLYMERASE ECF-TYPE SIGMA FACTO"/>
    <property type="match status" value="1"/>
</dbReference>
<dbReference type="OrthoDB" id="653814at2"/>
<feature type="domain" description="RNA polymerase sigma factor 70 region 4 type 2" evidence="6">
    <location>
        <begin position="119"/>
        <end position="169"/>
    </location>
</feature>
<keyword evidence="4" id="KW-0804">Transcription</keyword>
<dbReference type="GO" id="GO:0003677">
    <property type="term" value="F:DNA binding"/>
    <property type="evidence" value="ECO:0007669"/>
    <property type="project" value="InterPro"/>
</dbReference>
<proteinExistence type="inferred from homology"/>
<dbReference type="InterPro" id="IPR014284">
    <property type="entry name" value="RNA_pol_sigma-70_dom"/>
</dbReference>
<dbReference type="GO" id="GO:0016987">
    <property type="term" value="F:sigma factor activity"/>
    <property type="evidence" value="ECO:0007669"/>
    <property type="project" value="UniProtKB-KW"/>
</dbReference>
<organism evidence="7 8">
    <name type="scientific">Mucilaginibacter ginsenosidivorax</name>
    <dbReference type="NCBI Taxonomy" id="862126"/>
    <lineage>
        <taxon>Bacteria</taxon>
        <taxon>Pseudomonadati</taxon>
        <taxon>Bacteroidota</taxon>
        <taxon>Sphingobacteriia</taxon>
        <taxon>Sphingobacteriales</taxon>
        <taxon>Sphingobacteriaceae</taxon>
        <taxon>Mucilaginibacter</taxon>
    </lineage>
</organism>
<dbReference type="SUPFAM" id="SSF88659">
    <property type="entry name" value="Sigma3 and sigma4 domains of RNA polymerase sigma factors"/>
    <property type="match status" value="1"/>
</dbReference>
<dbReference type="InterPro" id="IPR007627">
    <property type="entry name" value="RNA_pol_sigma70_r2"/>
</dbReference>
<evidence type="ECO:0000256" key="4">
    <source>
        <dbReference type="ARBA" id="ARBA00023163"/>
    </source>
</evidence>
<dbReference type="SUPFAM" id="SSF88946">
    <property type="entry name" value="Sigma2 domain of RNA polymerase sigma factors"/>
    <property type="match status" value="1"/>
</dbReference>
<keyword evidence="8" id="KW-1185">Reference proteome</keyword>
<dbReference type="Pfam" id="PF04542">
    <property type="entry name" value="Sigma70_r2"/>
    <property type="match status" value="1"/>
</dbReference>
<accession>A0A5B8W1J7</accession>